<evidence type="ECO:0000313" key="3">
    <source>
        <dbReference type="Proteomes" id="UP001172159"/>
    </source>
</evidence>
<proteinExistence type="predicted"/>
<accession>A0AA40EIT3</accession>
<feature type="region of interest" description="Disordered" evidence="1">
    <location>
        <begin position="68"/>
        <end position="175"/>
    </location>
</feature>
<comment type="caution">
    <text evidence="2">The sequence shown here is derived from an EMBL/GenBank/DDBJ whole genome shotgun (WGS) entry which is preliminary data.</text>
</comment>
<dbReference type="EMBL" id="JAUKTV010000004">
    <property type="protein sequence ID" value="KAK0739788.1"/>
    <property type="molecule type" value="Genomic_DNA"/>
</dbReference>
<feature type="compositionally biased region" description="Polar residues" evidence="1">
    <location>
        <begin position="68"/>
        <end position="83"/>
    </location>
</feature>
<protein>
    <submittedName>
        <fullName evidence="2">Uncharacterized protein</fullName>
    </submittedName>
</protein>
<gene>
    <name evidence="2" type="ORF">B0T21DRAFT_382742</name>
</gene>
<organism evidence="2 3">
    <name type="scientific">Apiosordaria backusii</name>
    <dbReference type="NCBI Taxonomy" id="314023"/>
    <lineage>
        <taxon>Eukaryota</taxon>
        <taxon>Fungi</taxon>
        <taxon>Dikarya</taxon>
        <taxon>Ascomycota</taxon>
        <taxon>Pezizomycotina</taxon>
        <taxon>Sordariomycetes</taxon>
        <taxon>Sordariomycetidae</taxon>
        <taxon>Sordariales</taxon>
        <taxon>Lasiosphaeriaceae</taxon>
        <taxon>Apiosordaria</taxon>
    </lineage>
</organism>
<evidence type="ECO:0000256" key="1">
    <source>
        <dbReference type="SAM" id="MobiDB-lite"/>
    </source>
</evidence>
<name>A0AA40EIT3_9PEZI</name>
<feature type="compositionally biased region" description="Basic and acidic residues" evidence="1">
    <location>
        <begin position="164"/>
        <end position="175"/>
    </location>
</feature>
<feature type="compositionally biased region" description="Polar residues" evidence="1">
    <location>
        <begin position="129"/>
        <end position="143"/>
    </location>
</feature>
<evidence type="ECO:0000313" key="2">
    <source>
        <dbReference type="EMBL" id="KAK0739788.1"/>
    </source>
</evidence>
<reference evidence="2" key="1">
    <citation type="submission" date="2023-06" db="EMBL/GenBank/DDBJ databases">
        <title>Genome-scale phylogeny and comparative genomics of the fungal order Sordariales.</title>
        <authorList>
            <consortium name="Lawrence Berkeley National Laboratory"/>
            <person name="Hensen N."/>
            <person name="Bonometti L."/>
            <person name="Westerberg I."/>
            <person name="Brannstrom I.O."/>
            <person name="Guillou S."/>
            <person name="Cros-Aarteil S."/>
            <person name="Calhoun S."/>
            <person name="Haridas S."/>
            <person name="Kuo A."/>
            <person name="Mondo S."/>
            <person name="Pangilinan J."/>
            <person name="Riley R."/>
            <person name="Labutti K."/>
            <person name="Andreopoulos B."/>
            <person name="Lipzen A."/>
            <person name="Chen C."/>
            <person name="Yanf M."/>
            <person name="Daum C."/>
            <person name="Ng V."/>
            <person name="Clum A."/>
            <person name="Steindorff A."/>
            <person name="Ohm R."/>
            <person name="Martin F."/>
            <person name="Silar P."/>
            <person name="Natvig D."/>
            <person name="Lalanne C."/>
            <person name="Gautier V."/>
            <person name="Ament-Velasquez S.L."/>
            <person name="Kruys A."/>
            <person name="Hutchinson M.I."/>
            <person name="Powell A.J."/>
            <person name="Barry K."/>
            <person name="Miller A.N."/>
            <person name="Grigoriev I.V."/>
            <person name="Debuchy R."/>
            <person name="Gladieux P."/>
            <person name="Thoren M.H."/>
            <person name="Johannesson H."/>
        </authorList>
    </citation>
    <scope>NUCLEOTIDE SEQUENCE</scope>
    <source>
        <strain evidence="2">CBS 540.89</strain>
    </source>
</reference>
<feature type="compositionally biased region" description="Pro residues" evidence="1">
    <location>
        <begin position="152"/>
        <end position="162"/>
    </location>
</feature>
<keyword evidence="3" id="KW-1185">Reference proteome</keyword>
<feature type="compositionally biased region" description="Low complexity" evidence="1">
    <location>
        <begin position="112"/>
        <end position="125"/>
    </location>
</feature>
<dbReference type="AlphaFoldDB" id="A0AA40EIT3"/>
<dbReference type="Proteomes" id="UP001172159">
    <property type="component" value="Unassembled WGS sequence"/>
</dbReference>
<sequence length="175" mass="18775">MGLDSTAVVALCISFFCPPLAVAYGIPGYVHAWYLVYVYLDNKKLLQAPEGGRPFVFSERLQQISTVNRSTASLPAPRTSTETVPVHRRNPAVQQNLAQEQKPVPETKPATEKTSTPEPKPTASARPTPVSTPGPSAKPTTGLQATQTPSARPTPTPSPPPLTDNRDAHSPKTKD</sequence>